<comment type="catalytic activity">
    <reaction evidence="15 16 17">
        <text>uridine + ATP = UMP + ADP + H(+)</text>
        <dbReference type="Rhea" id="RHEA:16825"/>
        <dbReference type="ChEBI" id="CHEBI:15378"/>
        <dbReference type="ChEBI" id="CHEBI:16704"/>
        <dbReference type="ChEBI" id="CHEBI:30616"/>
        <dbReference type="ChEBI" id="CHEBI:57865"/>
        <dbReference type="ChEBI" id="CHEBI:456216"/>
        <dbReference type="EC" id="2.7.1.48"/>
    </reaction>
</comment>
<dbReference type="SUPFAM" id="SSF52540">
    <property type="entry name" value="P-loop containing nucleoside triphosphate hydrolases"/>
    <property type="match status" value="1"/>
</dbReference>
<dbReference type="GO" id="GO:0004849">
    <property type="term" value="F:uridine kinase activity"/>
    <property type="evidence" value="ECO:0007669"/>
    <property type="project" value="UniProtKB-UniRule"/>
</dbReference>
<keyword evidence="10 16" id="KW-0418">Kinase</keyword>
<evidence type="ECO:0000256" key="5">
    <source>
        <dbReference type="ARBA" id="ARBA00012137"/>
    </source>
</evidence>
<dbReference type="NCBIfam" id="NF004018">
    <property type="entry name" value="PRK05480.1"/>
    <property type="match status" value="1"/>
</dbReference>
<sequence length="231" mass="26355">MTIPSFVIGIAGGTGAGKTTVSRLITENVGESVTRIPLDNYYNDLSHLDMEEREEVNYDHPSAFEWDLLREQLTDLLEGRAVDMPQYDFSIHNRKDERVRVEPTDVIILEGILALYDEEINDMMDLCLYVETDADVRILRRIQRDVVDRGRDLEGVMNQYLSTVKPMHEQFIEPSKKHADLIIPEGANSVAVNILEEKVQAEAAGETGRDWERKDFEKRLSENVGVESSED</sequence>
<dbReference type="GO" id="GO:0044206">
    <property type="term" value="P:UMP salvage"/>
    <property type="evidence" value="ECO:0007669"/>
    <property type="project" value="UniProtKB-UniRule"/>
</dbReference>
<evidence type="ECO:0000256" key="16">
    <source>
        <dbReference type="HAMAP-Rule" id="MF_00551"/>
    </source>
</evidence>
<evidence type="ECO:0000256" key="15">
    <source>
        <dbReference type="ARBA" id="ARBA00048909"/>
    </source>
</evidence>
<dbReference type="GO" id="GO:0005524">
    <property type="term" value="F:ATP binding"/>
    <property type="evidence" value="ECO:0007669"/>
    <property type="project" value="UniProtKB-UniRule"/>
</dbReference>
<dbReference type="GO" id="GO:0044211">
    <property type="term" value="P:CTP salvage"/>
    <property type="evidence" value="ECO:0007669"/>
    <property type="project" value="UniProtKB-UniRule"/>
</dbReference>
<evidence type="ECO:0000256" key="1">
    <source>
        <dbReference type="ARBA" id="ARBA00004496"/>
    </source>
</evidence>
<dbReference type="UniPathway" id="UPA00574">
    <property type="reaction ID" value="UER00637"/>
</dbReference>
<dbReference type="EMBL" id="FOTC01000001">
    <property type="protein sequence ID" value="SFK86840.1"/>
    <property type="molecule type" value="Genomic_DNA"/>
</dbReference>
<dbReference type="GO" id="GO:0005737">
    <property type="term" value="C:cytoplasm"/>
    <property type="evidence" value="ECO:0007669"/>
    <property type="project" value="UniProtKB-SubCell"/>
</dbReference>
<comment type="catalytic activity">
    <reaction evidence="14 17">
        <text>cytidine + ATP = CMP + ADP + H(+)</text>
        <dbReference type="Rhea" id="RHEA:24674"/>
        <dbReference type="ChEBI" id="CHEBI:15378"/>
        <dbReference type="ChEBI" id="CHEBI:17562"/>
        <dbReference type="ChEBI" id="CHEBI:30616"/>
        <dbReference type="ChEBI" id="CHEBI:60377"/>
        <dbReference type="ChEBI" id="CHEBI:456216"/>
        <dbReference type="EC" id="2.7.1.48"/>
    </reaction>
</comment>
<evidence type="ECO:0000256" key="2">
    <source>
        <dbReference type="ARBA" id="ARBA00004690"/>
    </source>
</evidence>
<dbReference type="PRINTS" id="PR00988">
    <property type="entry name" value="URIDINKINASE"/>
</dbReference>
<dbReference type="HAMAP" id="MF_00551">
    <property type="entry name" value="Uridine_kinase"/>
    <property type="match status" value="1"/>
</dbReference>
<gene>
    <name evidence="16" type="primary">udk</name>
    <name evidence="19" type="ORF">SAMN04487950_1531</name>
</gene>
<dbReference type="InterPro" id="IPR027417">
    <property type="entry name" value="P-loop_NTPase"/>
</dbReference>
<comment type="pathway">
    <text evidence="2 16 17">Pyrimidine metabolism; UMP biosynthesis via salvage pathway; UMP from uridine: step 1/1.</text>
</comment>
<keyword evidence="9 16" id="KW-0547">Nucleotide-binding</keyword>
<dbReference type="Pfam" id="PF00485">
    <property type="entry name" value="PRK"/>
    <property type="match status" value="1"/>
</dbReference>
<keyword evidence="7 16" id="KW-0963">Cytoplasm</keyword>
<dbReference type="RefSeq" id="WP_089867787.1">
    <property type="nucleotide sequence ID" value="NZ_FOTC01000001.1"/>
</dbReference>
<dbReference type="Gene3D" id="3.40.50.300">
    <property type="entry name" value="P-loop containing nucleotide triphosphate hydrolases"/>
    <property type="match status" value="1"/>
</dbReference>
<evidence type="ECO:0000256" key="13">
    <source>
        <dbReference type="ARBA" id="ARBA00031452"/>
    </source>
</evidence>
<dbReference type="PANTHER" id="PTHR10285">
    <property type="entry name" value="URIDINE KINASE"/>
    <property type="match status" value="1"/>
</dbReference>
<dbReference type="EC" id="2.7.1.48" evidence="5 16"/>
<evidence type="ECO:0000256" key="11">
    <source>
        <dbReference type="ARBA" id="ARBA00022840"/>
    </source>
</evidence>
<evidence type="ECO:0000259" key="18">
    <source>
        <dbReference type="Pfam" id="PF00485"/>
    </source>
</evidence>
<evidence type="ECO:0000256" key="17">
    <source>
        <dbReference type="RuleBase" id="RU003825"/>
    </source>
</evidence>
<evidence type="ECO:0000256" key="12">
    <source>
        <dbReference type="ARBA" id="ARBA00030641"/>
    </source>
</evidence>
<dbReference type="UniPathway" id="UPA00579">
    <property type="reaction ID" value="UER00640"/>
</dbReference>
<dbReference type="STRING" id="553466.SAMN04487950_1531"/>
<proteinExistence type="inferred from homology"/>
<reference evidence="20" key="1">
    <citation type="submission" date="2016-10" db="EMBL/GenBank/DDBJ databases">
        <authorList>
            <person name="Varghese N."/>
            <person name="Submissions S."/>
        </authorList>
    </citation>
    <scope>NUCLEOTIDE SEQUENCE [LARGE SCALE GENOMIC DNA]</scope>
    <source>
        <strain evidence="20">CGMCC 1.7738</strain>
    </source>
</reference>
<evidence type="ECO:0000256" key="7">
    <source>
        <dbReference type="ARBA" id="ARBA00022490"/>
    </source>
</evidence>
<organism evidence="19 20">
    <name type="scientific">Halogranum rubrum</name>
    <dbReference type="NCBI Taxonomy" id="553466"/>
    <lineage>
        <taxon>Archaea</taxon>
        <taxon>Methanobacteriati</taxon>
        <taxon>Methanobacteriota</taxon>
        <taxon>Stenosarchaea group</taxon>
        <taxon>Halobacteria</taxon>
        <taxon>Halobacteriales</taxon>
        <taxon>Haloferacaceae</taxon>
    </lineage>
</organism>
<keyword evidence="11 16" id="KW-0067">ATP-binding</keyword>
<dbReference type="AlphaFoldDB" id="A0A1I4D1W6"/>
<accession>A0A1I4D1W6</accession>
<protein>
    <recommendedName>
        <fullName evidence="6 16">Uridine kinase</fullName>
        <ecNumber evidence="5 16">2.7.1.48</ecNumber>
    </recommendedName>
    <alternativeName>
        <fullName evidence="12 16">Cytidine monophosphokinase</fullName>
    </alternativeName>
    <alternativeName>
        <fullName evidence="13 16">Uridine monophosphokinase</fullName>
    </alternativeName>
</protein>
<evidence type="ECO:0000313" key="20">
    <source>
        <dbReference type="Proteomes" id="UP000199607"/>
    </source>
</evidence>
<dbReference type="GO" id="GO:0043771">
    <property type="term" value="F:cytidine kinase activity"/>
    <property type="evidence" value="ECO:0007669"/>
    <property type="project" value="RHEA"/>
</dbReference>
<dbReference type="InterPro" id="IPR026008">
    <property type="entry name" value="Uridine_kinase"/>
</dbReference>
<evidence type="ECO:0000256" key="6">
    <source>
        <dbReference type="ARBA" id="ARBA00021478"/>
    </source>
</evidence>
<feature type="binding site" evidence="16">
    <location>
        <begin position="12"/>
        <end position="19"/>
    </location>
    <ligand>
        <name>ATP</name>
        <dbReference type="ChEBI" id="CHEBI:30616"/>
    </ligand>
</feature>
<evidence type="ECO:0000256" key="3">
    <source>
        <dbReference type="ARBA" id="ARBA00004784"/>
    </source>
</evidence>
<keyword evidence="20" id="KW-1185">Reference proteome</keyword>
<dbReference type="Proteomes" id="UP000199607">
    <property type="component" value="Unassembled WGS sequence"/>
</dbReference>
<name>A0A1I4D1W6_9EURY</name>
<dbReference type="InterPro" id="IPR000764">
    <property type="entry name" value="Uridine_kinase-like"/>
</dbReference>
<keyword evidence="8 16" id="KW-0808">Transferase</keyword>
<evidence type="ECO:0000256" key="10">
    <source>
        <dbReference type="ARBA" id="ARBA00022777"/>
    </source>
</evidence>
<feature type="domain" description="Phosphoribulokinase/uridine kinase" evidence="18">
    <location>
        <begin position="7"/>
        <end position="187"/>
    </location>
</feature>
<evidence type="ECO:0000256" key="14">
    <source>
        <dbReference type="ARBA" id="ARBA00047436"/>
    </source>
</evidence>
<dbReference type="CDD" id="cd02023">
    <property type="entry name" value="UMPK"/>
    <property type="match status" value="1"/>
</dbReference>
<evidence type="ECO:0000256" key="9">
    <source>
        <dbReference type="ARBA" id="ARBA00022741"/>
    </source>
</evidence>
<evidence type="ECO:0000256" key="8">
    <source>
        <dbReference type="ARBA" id="ARBA00022679"/>
    </source>
</evidence>
<comment type="subcellular location">
    <subcellularLocation>
        <location evidence="1 16 17">Cytoplasm</location>
    </subcellularLocation>
</comment>
<evidence type="ECO:0000256" key="4">
    <source>
        <dbReference type="ARBA" id="ARBA00005408"/>
    </source>
</evidence>
<dbReference type="NCBIfam" id="TIGR00235">
    <property type="entry name" value="udk"/>
    <property type="match status" value="1"/>
</dbReference>
<comment type="similarity">
    <text evidence="4 16 17">Belongs to the uridine kinase family.</text>
</comment>
<dbReference type="InterPro" id="IPR006083">
    <property type="entry name" value="PRK/URK"/>
</dbReference>
<comment type="pathway">
    <text evidence="3 16 17">Pyrimidine metabolism; CTP biosynthesis via salvage pathway; CTP from cytidine: step 1/3.</text>
</comment>
<evidence type="ECO:0000313" key="19">
    <source>
        <dbReference type="EMBL" id="SFK86840.1"/>
    </source>
</evidence>